<comment type="caution">
    <text evidence="3">The sequence shown here is derived from an EMBL/GenBank/DDBJ whole genome shotgun (WGS) entry which is preliminary data.</text>
</comment>
<dbReference type="Proteomes" id="UP000825890">
    <property type="component" value="Unassembled WGS sequence"/>
</dbReference>
<name>A0A9P3FN59_9PEZI</name>
<feature type="region of interest" description="Disordered" evidence="1">
    <location>
        <begin position="147"/>
        <end position="166"/>
    </location>
</feature>
<gene>
    <name evidence="3" type="ORF">CKM354_001295100</name>
</gene>
<dbReference type="RefSeq" id="XP_044664422.1">
    <property type="nucleotide sequence ID" value="XM_044808487.1"/>
</dbReference>
<sequence length="166" mass="18565">MKFTRLYTFILAILAAQSSATKPKVSVWSSDSEKANGTQLVQCVADIEKLLHAHPTVTRNHGYRCGNSWFQYGSEQGIKPGKTHYLMFQKCKLHLDYAAYAGKDWFLCKVKGGGWGDRIVAYSPLGFYACDDGGPLDHSPCRKMPGECRERPSDDLSCQKLPGQRQ</sequence>
<evidence type="ECO:0000313" key="3">
    <source>
        <dbReference type="EMBL" id="GIZ49935.1"/>
    </source>
</evidence>
<keyword evidence="4" id="KW-1185">Reference proteome</keyword>
<dbReference type="OrthoDB" id="10271180at2759"/>
<accession>A0A9P3FN59</accession>
<dbReference type="GeneID" id="68298526"/>
<feature type="signal peptide" evidence="2">
    <location>
        <begin position="1"/>
        <end position="20"/>
    </location>
</feature>
<evidence type="ECO:0000256" key="2">
    <source>
        <dbReference type="SAM" id="SignalP"/>
    </source>
</evidence>
<evidence type="ECO:0000256" key="1">
    <source>
        <dbReference type="SAM" id="MobiDB-lite"/>
    </source>
</evidence>
<reference evidence="3 4" key="1">
    <citation type="submission" date="2021-01" db="EMBL/GenBank/DDBJ databases">
        <title>Cercospora kikuchii MAFF 305040 whole genome shotgun sequence.</title>
        <authorList>
            <person name="Kashiwa T."/>
            <person name="Suzuki T."/>
        </authorList>
    </citation>
    <scope>NUCLEOTIDE SEQUENCE [LARGE SCALE GENOMIC DNA]</scope>
    <source>
        <strain evidence="3 4">MAFF 305040</strain>
    </source>
</reference>
<feature type="chain" id="PRO_5040414545" evidence="2">
    <location>
        <begin position="21"/>
        <end position="166"/>
    </location>
</feature>
<dbReference type="AlphaFoldDB" id="A0A9P3FN59"/>
<proteinExistence type="predicted"/>
<evidence type="ECO:0000313" key="4">
    <source>
        <dbReference type="Proteomes" id="UP000825890"/>
    </source>
</evidence>
<dbReference type="EMBL" id="BOLY01000009">
    <property type="protein sequence ID" value="GIZ49935.1"/>
    <property type="molecule type" value="Genomic_DNA"/>
</dbReference>
<protein>
    <submittedName>
        <fullName evidence="3">Uncharacterized protein</fullName>
    </submittedName>
</protein>
<keyword evidence="2" id="KW-0732">Signal</keyword>
<organism evidence="3 4">
    <name type="scientific">Cercospora kikuchii</name>
    <dbReference type="NCBI Taxonomy" id="84275"/>
    <lineage>
        <taxon>Eukaryota</taxon>
        <taxon>Fungi</taxon>
        <taxon>Dikarya</taxon>
        <taxon>Ascomycota</taxon>
        <taxon>Pezizomycotina</taxon>
        <taxon>Dothideomycetes</taxon>
        <taxon>Dothideomycetidae</taxon>
        <taxon>Mycosphaerellales</taxon>
        <taxon>Mycosphaerellaceae</taxon>
        <taxon>Cercospora</taxon>
    </lineage>
</organism>